<dbReference type="PANTHER" id="PTHR21261:SF15">
    <property type="entry name" value="BEATEN PATH IIIA, ISOFORM D-RELATED"/>
    <property type="match status" value="1"/>
</dbReference>
<proteinExistence type="predicted"/>
<evidence type="ECO:0000256" key="1">
    <source>
        <dbReference type="SAM" id="SignalP"/>
    </source>
</evidence>
<feature type="chain" id="PRO_5012946574" description="Ig-like domain-containing protein" evidence="1">
    <location>
        <begin position="17"/>
        <end position="261"/>
    </location>
</feature>
<accession>A0A2A4JS92</accession>
<dbReference type="STRING" id="7102.A0A2A4JS92"/>
<dbReference type="PANTHER" id="PTHR21261">
    <property type="entry name" value="BEAT PROTEIN"/>
    <property type="match status" value="1"/>
</dbReference>
<organism evidence="2">
    <name type="scientific">Heliothis virescens</name>
    <name type="common">Tobacco budworm moth</name>
    <dbReference type="NCBI Taxonomy" id="7102"/>
    <lineage>
        <taxon>Eukaryota</taxon>
        <taxon>Metazoa</taxon>
        <taxon>Ecdysozoa</taxon>
        <taxon>Arthropoda</taxon>
        <taxon>Hexapoda</taxon>
        <taxon>Insecta</taxon>
        <taxon>Pterygota</taxon>
        <taxon>Neoptera</taxon>
        <taxon>Endopterygota</taxon>
        <taxon>Lepidoptera</taxon>
        <taxon>Glossata</taxon>
        <taxon>Ditrysia</taxon>
        <taxon>Noctuoidea</taxon>
        <taxon>Noctuidae</taxon>
        <taxon>Heliothinae</taxon>
        <taxon>Heliothis</taxon>
    </lineage>
</organism>
<gene>
    <name evidence="2" type="ORF">B5V51_12587</name>
</gene>
<protein>
    <recommendedName>
        <fullName evidence="3">Ig-like domain-containing protein</fullName>
    </recommendedName>
</protein>
<evidence type="ECO:0008006" key="3">
    <source>
        <dbReference type="Google" id="ProtNLM"/>
    </source>
</evidence>
<dbReference type="EMBL" id="NWSH01000671">
    <property type="protein sequence ID" value="PCG74905.1"/>
    <property type="molecule type" value="Genomic_DNA"/>
</dbReference>
<evidence type="ECO:0000313" key="2">
    <source>
        <dbReference type="EMBL" id="PCG74905.1"/>
    </source>
</evidence>
<name>A0A2A4JS92_HELVI</name>
<reference evidence="2" key="1">
    <citation type="submission" date="2017-09" db="EMBL/GenBank/DDBJ databases">
        <title>Contemporary evolution of a Lepidopteran species, Heliothis virescens, in response to modern agricultural practices.</title>
        <authorList>
            <person name="Fritz M.L."/>
            <person name="Deyonke A.M."/>
            <person name="Papanicolaou A."/>
            <person name="Micinski S."/>
            <person name="Westbrook J."/>
            <person name="Gould F."/>
        </authorList>
    </citation>
    <scope>NUCLEOTIDE SEQUENCE [LARGE SCALE GENOMIC DNA]</scope>
    <source>
        <strain evidence="2">HvINT-</strain>
        <tissue evidence="2">Whole body</tissue>
    </source>
</reference>
<feature type="signal peptide" evidence="1">
    <location>
        <begin position="1"/>
        <end position="16"/>
    </location>
</feature>
<keyword evidence="1" id="KW-0732">Signal</keyword>
<comment type="caution">
    <text evidence="2">The sequence shown here is derived from an EMBL/GenBank/DDBJ whole genome shotgun (WGS) entry which is preliminary data.</text>
</comment>
<sequence>MLVLALILAACAHAHARNFNVTYLDVPERVQPGVLEVVVECRYDGNFTLLSWFKGAHEFFRYRPGAAPSTRSFPILGVGSVEMLMCGPVACQLKLGALTDEATGVYRCDIERDVPPYKFASRSAFMDVSGHEHRKPLIEGLAPEYKEDEMIQAYCKGAPDTELRWYVNGFEMENLRGSPNFKETSSRHLFIGVPPKVTIQCAEFRYGRAYSSSQQQAQWNEVGQMRRHHPKAESASSVITGRLGLLSIFLCLLDIIIHIYL</sequence>
<dbReference type="AlphaFoldDB" id="A0A2A4JS92"/>